<dbReference type="EMBL" id="MU839014">
    <property type="protein sequence ID" value="KAK1765762.1"/>
    <property type="molecule type" value="Genomic_DNA"/>
</dbReference>
<keyword evidence="3" id="KW-1185">Reference proteome</keyword>
<accession>A0AAJ0FFQ3</accession>
<reference evidence="2" key="1">
    <citation type="submission" date="2023-06" db="EMBL/GenBank/DDBJ databases">
        <title>Genome-scale phylogeny and comparative genomics of the fungal order Sordariales.</title>
        <authorList>
            <consortium name="Lawrence Berkeley National Laboratory"/>
            <person name="Hensen N."/>
            <person name="Bonometti L."/>
            <person name="Westerberg I."/>
            <person name="Brannstrom I.O."/>
            <person name="Guillou S."/>
            <person name="Cros-Aarteil S."/>
            <person name="Calhoun S."/>
            <person name="Haridas S."/>
            <person name="Kuo A."/>
            <person name="Mondo S."/>
            <person name="Pangilinan J."/>
            <person name="Riley R."/>
            <person name="Labutti K."/>
            <person name="Andreopoulos B."/>
            <person name="Lipzen A."/>
            <person name="Chen C."/>
            <person name="Yanf M."/>
            <person name="Daum C."/>
            <person name="Ng V."/>
            <person name="Clum A."/>
            <person name="Steindorff A."/>
            <person name="Ohm R."/>
            <person name="Martin F."/>
            <person name="Silar P."/>
            <person name="Natvig D."/>
            <person name="Lalanne C."/>
            <person name="Gautier V."/>
            <person name="Ament-Velasquez S.L."/>
            <person name="Kruys A."/>
            <person name="Hutchinson M.I."/>
            <person name="Powell A.J."/>
            <person name="Barry K."/>
            <person name="Miller A.N."/>
            <person name="Grigoriev I.V."/>
            <person name="Debuchy R."/>
            <person name="Gladieux P."/>
            <person name="Thoren M.H."/>
            <person name="Johannesson H."/>
        </authorList>
    </citation>
    <scope>NUCLEOTIDE SEQUENCE</scope>
    <source>
        <strain evidence="2">8032-3</strain>
    </source>
</reference>
<comment type="caution">
    <text evidence="2">The sequence shown here is derived from an EMBL/GenBank/DDBJ whole genome shotgun (WGS) entry which is preliminary data.</text>
</comment>
<protein>
    <submittedName>
        <fullName evidence="2">Uncharacterized protein</fullName>
    </submittedName>
</protein>
<feature type="compositionally biased region" description="Polar residues" evidence="1">
    <location>
        <begin position="29"/>
        <end position="38"/>
    </location>
</feature>
<proteinExistence type="predicted"/>
<dbReference type="RefSeq" id="XP_060281975.1">
    <property type="nucleotide sequence ID" value="XM_060430082.1"/>
</dbReference>
<dbReference type="Proteomes" id="UP001244011">
    <property type="component" value="Unassembled WGS sequence"/>
</dbReference>
<evidence type="ECO:0000313" key="3">
    <source>
        <dbReference type="Proteomes" id="UP001244011"/>
    </source>
</evidence>
<dbReference type="GeneID" id="85313269"/>
<evidence type="ECO:0000256" key="1">
    <source>
        <dbReference type="SAM" id="MobiDB-lite"/>
    </source>
</evidence>
<feature type="region of interest" description="Disordered" evidence="1">
    <location>
        <begin position="1"/>
        <end position="59"/>
    </location>
</feature>
<sequence>MSSSSRASAPSPLCLGGTATKADRVATAPTYTSTPKSTDTIRRSLTGDSSPFHLHSPRDHHLSRTVNANSYCGRHSNQYLFGGRRITDIFRAIVKKD</sequence>
<evidence type="ECO:0000313" key="2">
    <source>
        <dbReference type="EMBL" id="KAK1765762.1"/>
    </source>
</evidence>
<name>A0AAJ0FFQ3_9PEZI</name>
<dbReference type="AlphaFoldDB" id="A0AAJ0FFQ3"/>
<organism evidence="2 3">
    <name type="scientific">Phialemonium atrogriseum</name>
    <dbReference type="NCBI Taxonomy" id="1093897"/>
    <lineage>
        <taxon>Eukaryota</taxon>
        <taxon>Fungi</taxon>
        <taxon>Dikarya</taxon>
        <taxon>Ascomycota</taxon>
        <taxon>Pezizomycotina</taxon>
        <taxon>Sordariomycetes</taxon>
        <taxon>Sordariomycetidae</taxon>
        <taxon>Cephalothecales</taxon>
        <taxon>Cephalothecaceae</taxon>
        <taxon>Phialemonium</taxon>
    </lineage>
</organism>
<feature type="compositionally biased region" description="Low complexity" evidence="1">
    <location>
        <begin position="1"/>
        <end position="12"/>
    </location>
</feature>
<gene>
    <name evidence="2" type="ORF">QBC33DRAFT_560681</name>
</gene>